<evidence type="ECO:0000259" key="1">
    <source>
        <dbReference type="Pfam" id="PF13460"/>
    </source>
</evidence>
<gene>
    <name evidence="2" type="ORF">GA0070607_0827</name>
</gene>
<feature type="domain" description="NAD(P)-binding" evidence="1">
    <location>
        <begin position="7"/>
        <end position="191"/>
    </location>
</feature>
<dbReference type="RefSeq" id="WP_089016967.1">
    <property type="nucleotide sequence ID" value="NZ_LT607412.1"/>
</dbReference>
<evidence type="ECO:0000313" key="3">
    <source>
        <dbReference type="Proteomes" id="UP000198243"/>
    </source>
</evidence>
<keyword evidence="3" id="KW-1185">Reference proteome</keyword>
<dbReference type="InterPro" id="IPR036291">
    <property type="entry name" value="NAD(P)-bd_dom_sf"/>
</dbReference>
<dbReference type="PANTHER" id="PTHR43355">
    <property type="entry name" value="FLAVIN REDUCTASE (NADPH)"/>
    <property type="match status" value="1"/>
</dbReference>
<dbReference type="Gene3D" id="3.40.50.720">
    <property type="entry name" value="NAD(P)-binding Rossmann-like Domain"/>
    <property type="match status" value="1"/>
</dbReference>
<proteinExistence type="predicted"/>
<dbReference type="EMBL" id="LT607412">
    <property type="protein sequence ID" value="SCE72547.1"/>
    <property type="molecule type" value="Genomic_DNA"/>
</dbReference>
<protein>
    <submittedName>
        <fullName evidence="2">Putative NADH-flavin reductase</fullName>
    </submittedName>
</protein>
<sequence length="204" mass="21647">MNLTVLGSTGRTGRLVVSEGLRRGHRITAFSRRPHTLPPTPAPTRVVTGDGRDAASVRAAISDADAVIAIISAPDRKGPHHAEAVARVLATSMAHAGVRRLAVTSAYPIVADSPRLPIALLRRLFADAYADAARMEVVVSASDLDWTIVRLNRLLDRPARGGVQISRDLLDRPRPLTRADAAAVLLDAVENSTHARSAINVAGS</sequence>
<organism evidence="2 3">
    <name type="scientific">Micromonospora coriariae</name>
    <dbReference type="NCBI Taxonomy" id="285665"/>
    <lineage>
        <taxon>Bacteria</taxon>
        <taxon>Bacillati</taxon>
        <taxon>Actinomycetota</taxon>
        <taxon>Actinomycetes</taxon>
        <taxon>Micromonosporales</taxon>
        <taxon>Micromonosporaceae</taxon>
        <taxon>Micromonospora</taxon>
    </lineage>
</organism>
<reference evidence="3" key="1">
    <citation type="submission" date="2016-06" db="EMBL/GenBank/DDBJ databases">
        <authorList>
            <person name="Varghese N."/>
            <person name="Submissions Spin"/>
        </authorList>
    </citation>
    <scope>NUCLEOTIDE SEQUENCE [LARGE SCALE GENOMIC DNA]</scope>
    <source>
        <strain evidence="3">DSM 44875</strain>
    </source>
</reference>
<dbReference type="AlphaFoldDB" id="A0A1C4ULK7"/>
<dbReference type="Pfam" id="PF13460">
    <property type="entry name" value="NAD_binding_10"/>
    <property type="match status" value="1"/>
</dbReference>
<dbReference type="OrthoDB" id="4115876at2"/>
<name>A0A1C4ULK7_9ACTN</name>
<dbReference type="InterPro" id="IPR016040">
    <property type="entry name" value="NAD(P)-bd_dom"/>
</dbReference>
<dbReference type="Proteomes" id="UP000198243">
    <property type="component" value="Chromosome I"/>
</dbReference>
<dbReference type="GO" id="GO:0042602">
    <property type="term" value="F:riboflavin reductase (NADPH) activity"/>
    <property type="evidence" value="ECO:0007669"/>
    <property type="project" value="TreeGrafter"/>
</dbReference>
<accession>A0A1C4ULK7</accession>
<dbReference type="SUPFAM" id="SSF51735">
    <property type="entry name" value="NAD(P)-binding Rossmann-fold domains"/>
    <property type="match status" value="1"/>
</dbReference>
<dbReference type="PANTHER" id="PTHR43355:SF2">
    <property type="entry name" value="FLAVIN REDUCTASE (NADPH)"/>
    <property type="match status" value="1"/>
</dbReference>
<evidence type="ECO:0000313" key="2">
    <source>
        <dbReference type="EMBL" id="SCE72547.1"/>
    </source>
</evidence>
<dbReference type="GO" id="GO:0004074">
    <property type="term" value="F:biliverdin reductase [NAD(P)H] activity"/>
    <property type="evidence" value="ECO:0007669"/>
    <property type="project" value="TreeGrafter"/>
</dbReference>
<dbReference type="InterPro" id="IPR051606">
    <property type="entry name" value="Polyketide_Oxido-like"/>
</dbReference>